<keyword evidence="11" id="KW-1185">Reference proteome</keyword>
<feature type="region of interest" description="Disordered" evidence="7">
    <location>
        <begin position="602"/>
        <end position="632"/>
    </location>
</feature>
<dbReference type="InterPro" id="IPR013083">
    <property type="entry name" value="Znf_RING/FYVE/PHD"/>
</dbReference>
<dbReference type="PROSITE" id="PS50014">
    <property type="entry name" value="BROMODOMAIN_2"/>
    <property type="match status" value="1"/>
</dbReference>
<dbReference type="PROSITE" id="PS50016">
    <property type="entry name" value="ZF_PHD_2"/>
    <property type="match status" value="1"/>
</dbReference>
<dbReference type="Gene3D" id="1.20.920.10">
    <property type="entry name" value="Bromodomain-like"/>
    <property type="match status" value="1"/>
</dbReference>
<evidence type="ECO:0000313" key="10">
    <source>
        <dbReference type="EMBL" id="CAB9499372.1"/>
    </source>
</evidence>
<evidence type="ECO:0000256" key="7">
    <source>
        <dbReference type="SAM" id="MobiDB-lite"/>
    </source>
</evidence>
<feature type="compositionally biased region" description="Basic and acidic residues" evidence="7">
    <location>
        <begin position="1513"/>
        <end position="1528"/>
    </location>
</feature>
<evidence type="ECO:0000256" key="6">
    <source>
        <dbReference type="PROSITE-ProRule" id="PRU00146"/>
    </source>
</evidence>
<accession>A0A9N8DAM5</accession>
<dbReference type="InterPro" id="IPR019786">
    <property type="entry name" value="Zinc_finger_PHD-type_CS"/>
</dbReference>
<dbReference type="SUPFAM" id="SSF47370">
    <property type="entry name" value="Bromodomain"/>
    <property type="match status" value="1"/>
</dbReference>
<dbReference type="SMART" id="SM00249">
    <property type="entry name" value="PHD"/>
    <property type="match status" value="1"/>
</dbReference>
<feature type="compositionally biased region" description="Pro residues" evidence="7">
    <location>
        <begin position="358"/>
        <end position="368"/>
    </location>
</feature>
<keyword evidence="1" id="KW-0479">Metal-binding</keyword>
<dbReference type="SUPFAM" id="SSF57903">
    <property type="entry name" value="FYVE/PHD zinc finger"/>
    <property type="match status" value="1"/>
</dbReference>
<feature type="region of interest" description="Disordered" evidence="7">
    <location>
        <begin position="790"/>
        <end position="860"/>
    </location>
</feature>
<evidence type="ECO:0000256" key="4">
    <source>
        <dbReference type="ARBA" id="ARBA00023117"/>
    </source>
</evidence>
<keyword evidence="2 6" id="KW-0863">Zinc-finger</keyword>
<feature type="region of interest" description="Disordered" evidence="7">
    <location>
        <begin position="32"/>
        <end position="410"/>
    </location>
</feature>
<name>A0A9N8DAM5_9STRA</name>
<protein>
    <submittedName>
        <fullName evidence="10">Nucleosome-remodeling factor subunit NURF301</fullName>
    </submittedName>
</protein>
<dbReference type="Pfam" id="PF00439">
    <property type="entry name" value="Bromodomain"/>
    <property type="match status" value="1"/>
</dbReference>
<evidence type="ECO:0000313" key="11">
    <source>
        <dbReference type="Proteomes" id="UP001153069"/>
    </source>
</evidence>
<dbReference type="PRINTS" id="PR00503">
    <property type="entry name" value="BROMODOMAIN"/>
</dbReference>
<feature type="compositionally biased region" description="Polar residues" evidence="7">
    <location>
        <begin position="247"/>
        <end position="280"/>
    </location>
</feature>
<feature type="compositionally biased region" description="Basic residues" evidence="7">
    <location>
        <begin position="44"/>
        <end position="63"/>
    </location>
</feature>
<dbReference type="InterPro" id="IPR001841">
    <property type="entry name" value="Znf_RING"/>
</dbReference>
<dbReference type="SMART" id="SM00297">
    <property type="entry name" value="BROMO"/>
    <property type="match status" value="1"/>
</dbReference>
<keyword evidence="4 5" id="KW-0103">Bromodomain</keyword>
<feature type="region of interest" description="Disordered" evidence="7">
    <location>
        <begin position="1474"/>
        <end position="1528"/>
    </location>
</feature>
<feature type="compositionally biased region" description="Polar residues" evidence="7">
    <location>
        <begin position="1477"/>
        <end position="1489"/>
    </location>
</feature>
<comment type="caution">
    <text evidence="10">The sequence shown here is derived from an EMBL/GenBank/DDBJ whole genome shotgun (WGS) entry which is preliminary data.</text>
</comment>
<feature type="compositionally biased region" description="Polar residues" evidence="7">
    <location>
        <begin position="140"/>
        <end position="176"/>
    </location>
</feature>
<evidence type="ECO:0000256" key="3">
    <source>
        <dbReference type="ARBA" id="ARBA00022833"/>
    </source>
</evidence>
<dbReference type="CDD" id="cd04369">
    <property type="entry name" value="Bromodomain"/>
    <property type="match status" value="1"/>
</dbReference>
<feature type="domain" description="PHD-type" evidence="9">
    <location>
        <begin position="916"/>
        <end position="962"/>
    </location>
</feature>
<dbReference type="OrthoDB" id="47309at2759"/>
<organism evidence="10 11">
    <name type="scientific">Seminavis robusta</name>
    <dbReference type="NCBI Taxonomy" id="568900"/>
    <lineage>
        <taxon>Eukaryota</taxon>
        <taxon>Sar</taxon>
        <taxon>Stramenopiles</taxon>
        <taxon>Ochrophyta</taxon>
        <taxon>Bacillariophyta</taxon>
        <taxon>Bacillariophyceae</taxon>
        <taxon>Bacillariophycidae</taxon>
        <taxon>Naviculales</taxon>
        <taxon>Naviculaceae</taxon>
        <taxon>Seminavis</taxon>
    </lineage>
</organism>
<dbReference type="InterPro" id="IPR036427">
    <property type="entry name" value="Bromodomain-like_sf"/>
</dbReference>
<sequence>MSGPQHASGEKYAESMMNMMLLDPPRWGWTAMGGVADLLPPHERARRKETKKAYLKSKKRQRDKARLVPTAGGQSTAAAQTPATQLAPEKSVPDPASKENAAPDPATNSAKSANSEKEDQAPAASHVSNPQPPPTANGEIENSNSAAEVAPSDQQNNEPGNDAIQTDPNAKPTTEPGQEKEAQQSPTEAPAIEKPPVVEMKSASEGPTVPDVEMQEAEKSPEKPDVEMKEAPSEPKTDAVDKDPNVKMQQPTITDNATQKVEESQPTADQTTELASSKQPAATDEPGKAATSNETAEATVAQNESASQAAEGTDKPPAQVESEKPETAVTLEATAGKAAEGKEVSTAEPTAVDAEKPGGPPTTEPPAGKPTNEAGSVAPKADKNVETNGGPEKVSDAAIQESDEYEYVEGSDPNSKVIKIKTLREDGSLDLYTYHRGREGMEPRDATTGELLCDVPQTDSNHKFDEPRLTLQVNVSFPLIDDDELPGKNMADVPTFEETIPWDLSDPTTPTPMAFAARTAEEFGLSFGQTVDLAVGIQAQIYRHVREHCGYAVPVAMTDGAGSQRTNFPVSTISRMFGEVCVIEKAIPGAIIAEATIAGSKGKSKASKSSGGAHGSSSRRHTGAGSGSAASRPVSVPKPIYFNETVDEKFVEEVKKRMVQFSKQDIAKKAPHMTPPTGTLNMRVNYVCHICHKRHNLVGQFACGHKSHYYCVNHLEARLGLTAKHVTDKVVFDHCPICAATCLCSKCGRRRDALAIEMKRRSEAQGGADASDTVFDDMFTCYAKPKQQEKIYAATQPQRRDSIDSKASEESTTKPPSAPVVEKPKAKPKGKAKSSHKSNESSNRKGTIPAFCSRPTYKARPTDFPREMRFKQDVDPGTSIDYLTVFTAEGTYVKQPDLSKLVLPKKTDEPVEDGNVDYCYTCRKHGNLVCCDFCPRAFHQECLEGEGNEAGNKWECSVCRKEKGDLPEYILNGADSQPMISAEYGALKSETVTDNLTQIDVLCKTHEMLEKLMHADFGALFAVPVDSKQVPDYPAIIKKPMDLGTIAARIINGSYKKYFEANRSWDDIHLAILKDIELVWHNCFHYNVEGSSIYRMAEVLRRRMVAMRARNLDIHLSETVRKKVDEYVKSKATERGKISIPANLDWRPKSPYEIDVPAQKGGTSMKVAVLDPDTGMIVKIYTAGSAALKAAKWMYDHGLKCEVTVSTFTVKTQIKKSASEPSLTLFGYRWLYLDKLREGKVVFSEAEKRIFEMIDGESSSIFMSMDEALSDPRLPDDISRPELKKALLDLPKTGEVTFAGRTWRRLELSRKEVLLSSFWTENGPSQVIDSTRCLSPSATIAKEDVVLRRTLGGYESLDAAFEDWVVICKNSPSVPDDEISKANFCNYYLNGDRNVDGIIWKTLDRDDMHADDNMHTDETQAVATKPVEPETQDVDSVKHDGTVVSADPQSVATASSETQEAVVANIQVETARENIPAQPSLSSEETNGQLVVKLPEESMGKTPLGAPVLNANGKRERSEEEVLQPRKK</sequence>
<evidence type="ECO:0000256" key="1">
    <source>
        <dbReference type="ARBA" id="ARBA00022723"/>
    </source>
</evidence>
<dbReference type="InterPro" id="IPR011011">
    <property type="entry name" value="Znf_FYVE_PHD"/>
</dbReference>
<reference evidence="10" key="1">
    <citation type="submission" date="2020-06" db="EMBL/GenBank/DDBJ databases">
        <authorList>
            <consortium name="Plant Systems Biology data submission"/>
        </authorList>
    </citation>
    <scope>NUCLEOTIDE SEQUENCE</scope>
    <source>
        <strain evidence="10">D6</strain>
    </source>
</reference>
<dbReference type="PROSITE" id="PS01359">
    <property type="entry name" value="ZF_PHD_1"/>
    <property type="match status" value="1"/>
</dbReference>
<dbReference type="GO" id="GO:0008270">
    <property type="term" value="F:zinc ion binding"/>
    <property type="evidence" value="ECO:0007669"/>
    <property type="project" value="UniProtKB-KW"/>
</dbReference>
<feature type="domain" description="Bromo" evidence="8">
    <location>
        <begin position="1013"/>
        <end position="1094"/>
    </location>
</feature>
<dbReference type="InterPro" id="IPR019787">
    <property type="entry name" value="Znf_PHD-finger"/>
</dbReference>
<proteinExistence type="predicted"/>
<gene>
    <name evidence="10" type="ORF">SEMRO_59_G034250.1</name>
</gene>
<evidence type="ECO:0000256" key="5">
    <source>
        <dbReference type="PROSITE-ProRule" id="PRU00035"/>
    </source>
</evidence>
<dbReference type="InterPro" id="IPR001487">
    <property type="entry name" value="Bromodomain"/>
</dbReference>
<feature type="compositionally biased region" description="Basic and acidic residues" evidence="7">
    <location>
        <begin position="798"/>
        <end position="812"/>
    </location>
</feature>
<dbReference type="SMART" id="SM00184">
    <property type="entry name" value="RING"/>
    <property type="match status" value="2"/>
</dbReference>
<evidence type="ECO:0000256" key="2">
    <source>
        <dbReference type="ARBA" id="ARBA00022771"/>
    </source>
</evidence>
<dbReference type="Gene3D" id="3.30.40.10">
    <property type="entry name" value="Zinc/RING finger domain, C3HC4 (zinc finger)"/>
    <property type="match status" value="1"/>
</dbReference>
<evidence type="ECO:0000259" key="9">
    <source>
        <dbReference type="PROSITE" id="PS50016"/>
    </source>
</evidence>
<dbReference type="InterPro" id="IPR001965">
    <property type="entry name" value="Znf_PHD"/>
</dbReference>
<feature type="compositionally biased region" description="Polar residues" evidence="7">
    <location>
        <begin position="290"/>
        <end position="310"/>
    </location>
</feature>
<evidence type="ECO:0000259" key="8">
    <source>
        <dbReference type="PROSITE" id="PS50014"/>
    </source>
</evidence>
<feature type="compositionally biased region" description="Low complexity" evidence="7">
    <location>
        <begin position="69"/>
        <end position="88"/>
    </location>
</feature>
<feature type="compositionally biased region" description="Basic and acidic residues" evidence="7">
    <location>
        <begin position="216"/>
        <end position="245"/>
    </location>
</feature>
<dbReference type="Proteomes" id="UP001153069">
    <property type="component" value="Unassembled WGS sequence"/>
</dbReference>
<dbReference type="EMBL" id="CAICTM010000058">
    <property type="protein sequence ID" value="CAB9499372.1"/>
    <property type="molecule type" value="Genomic_DNA"/>
</dbReference>
<dbReference type="PANTHER" id="PTHR45926">
    <property type="entry name" value="OSJNBA0053K19.4 PROTEIN"/>
    <property type="match status" value="1"/>
</dbReference>
<feature type="compositionally biased region" description="Basic residues" evidence="7">
    <location>
        <begin position="826"/>
        <end position="836"/>
    </location>
</feature>
<keyword evidence="3" id="KW-0862">Zinc</keyword>